<feature type="binding site" evidence="11">
    <location>
        <position position="233"/>
    </location>
    <ligand>
        <name>Zn(2+)</name>
        <dbReference type="ChEBI" id="CHEBI:29105"/>
        <note>catalytic</note>
    </ligand>
</feature>
<feature type="binding site" evidence="11">
    <location>
        <position position="223"/>
    </location>
    <ligand>
        <name>Zn(2+)</name>
        <dbReference type="ChEBI" id="CHEBI:29105"/>
        <note>catalytic</note>
    </ligand>
</feature>
<feature type="region of interest" description="Disordered" evidence="13">
    <location>
        <begin position="592"/>
        <end position="685"/>
    </location>
</feature>
<evidence type="ECO:0000313" key="16">
    <source>
        <dbReference type="Proteomes" id="UP000887575"/>
    </source>
</evidence>
<keyword evidence="4 11" id="KW-0378">Hydrolase</keyword>
<feature type="signal peptide" evidence="12">
    <location>
        <begin position="1"/>
        <end position="17"/>
    </location>
</feature>
<dbReference type="EC" id="3.4.24.-" evidence="12"/>
<feature type="compositionally biased region" description="Low complexity" evidence="13">
    <location>
        <begin position="479"/>
        <end position="531"/>
    </location>
</feature>
<dbReference type="AlphaFoldDB" id="A0AAF3ETT8"/>
<name>A0AAF3ETT8_9BILA</name>
<dbReference type="SUPFAM" id="SSF55486">
    <property type="entry name" value="Metalloproteases ('zincins'), catalytic domain"/>
    <property type="match status" value="1"/>
</dbReference>
<evidence type="ECO:0000256" key="1">
    <source>
        <dbReference type="ARBA" id="ARBA00022536"/>
    </source>
</evidence>
<keyword evidence="2 11" id="KW-0645">Protease</keyword>
<evidence type="ECO:0000256" key="7">
    <source>
        <dbReference type="ARBA" id="ARBA00023145"/>
    </source>
</evidence>
<keyword evidence="9" id="KW-0325">Glycoprotein</keyword>
<dbReference type="InterPro" id="IPR000859">
    <property type="entry name" value="CUB_dom"/>
</dbReference>
<keyword evidence="6 11" id="KW-0482">Metalloprotease</keyword>
<dbReference type="GO" id="GO:0006508">
    <property type="term" value="P:proteolysis"/>
    <property type="evidence" value="ECO:0007669"/>
    <property type="project" value="UniProtKB-KW"/>
</dbReference>
<dbReference type="GO" id="GO:0018996">
    <property type="term" value="P:molting cycle, collagen and cuticulin-based cuticle"/>
    <property type="evidence" value="ECO:0007669"/>
    <property type="project" value="UniProtKB-ARBA"/>
</dbReference>
<dbReference type="InterPro" id="IPR034035">
    <property type="entry name" value="Astacin-like_dom"/>
</dbReference>
<evidence type="ECO:0000256" key="10">
    <source>
        <dbReference type="PROSITE-ProRule" id="PRU00059"/>
    </source>
</evidence>
<dbReference type="Gene3D" id="2.60.120.290">
    <property type="entry name" value="Spermadhesin, CUB domain"/>
    <property type="match status" value="1"/>
</dbReference>
<keyword evidence="3 11" id="KW-0479">Metal-binding</keyword>
<dbReference type="GO" id="GO:0004222">
    <property type="term" value="F:metalloendopeptidase activity"/>
    <property type="evidence" value="ECO:0007669"/>
    <property type="project" value="UniProtKB-UniRule"/>
</dbReference>
<sequence>MMKIIWILVFGFHLVESQDSVEDALLDGKSLFTNASLQTYLKDLDHLNDIYMEINDKPMVSLGTGGGSGGALMHALKNTGTKKIIGINGRPDQLPYLFQGDIILTGEQMQQQIKAAEAQLAKKKGETSRRVRSMTSNLSLRWRRFPIQYYISPGAPTSAIQAGVTRWQQLSCITFQQVNSPPSGNGLIFIQGNGCYSYIGMTGFSPQQISIGFGCESLGTVMHEIGHALGFYHEQARSDRDSYVNILWQDIQSIYQSQFSEQSAASMIDYGVAYDYGSVMHYDQFAFSSNGQAAIQTLDPNYQLTIGQRNQAAFADVKKINLAYCNASCSNVLSCVNGGYTDPMNCEQCRCPDGLGGTLCDQAAASYTGCSAGNLQATSTLQTITAQGSLVCNYLITAPPGKRIYFQASSLSFPYQAVCSQAYLELKYNADLGRTGARLCRQASLSGMTSGGSSMVVIFQGGSTSRFTLSYRYDPPDTSPTTTTTTTTTQSTQSTQSTQPTTRPGTTTTTTTTTRTTTTTTTTRRITWPTTQPSRCSPWNFCSQPCGGCGIQSRVCSTGVQTQPCNLVACRGFFCCSPFIVSRQGTCIKPASDNETEPTDSTPAVQPSEATKALTPKPTTKPAPKTAKKPKPTTKKPNGKIGKKIGHRAEFFDDEGSGEEPNAVTRKPITKPGKLADKIRRPYRKSAVFVDELEKNDSSTEKTEA</sequence>
<feature type="compositionally biased region" description="Basic residues" evidence="13">
    <location>
        <begin position="626"/>
        <end position="646"/>
    </location>
</feature>
<dbReference type="InterPro" id="IPR024079">
    <property type="entry name" value="MetalloPept_cat_dom_sf"/>
</dbReference>
<dbReference type="CDD" id="cd00041">
    <property type="entry name" value="CUB"/>
    <property type="match status" value="1"/>
</dbReference>
<dbReference type="PROSITE" id="PS51864">
    <property type="entry name" value="ASTACIN"/>
    <property type="match status" value="1"/>
</dbReference>
<feature type="domain" description="CUB" evidence="14">
    <location>
        <begin position="360"/>
        <end position="474"/>
    </location>
</feature>
<dbReference type="PANTHER" id="PTHR10127">
    <property type="entry name" value="DISCOIDIN, CUB, EGF, LAMININ , AND ZINC METALLOPROTEASE DOMAIN CONTAINING"/>
    <property type="match status" value="1"/>
</dbReference>
<feature type="compositionally biased region" description="Polar residues" evidence="13">
    <location>
        <begin position="599"/>
        <end position="609"/>
    </location>
</feature>
<evidence type="ECO:0000256" key="5">
    <source>
        <dbReference type="ARBA" id="ARBA00022833"/>
    </source>
</evidence>
<dbReference type="InterPro" id="IPR000742">
    <property type="entry name" value="EGF"/>
</dbReference>
<dbReference type="InterPro" id="IPR001506">
    <property type="entry name" value="Peptidase_M12A"/>
</dbReference>
<dbReference type="SUPFAM" id="SSF49854">
    <property type="entry name" value="Spermadhesin, CUB domain"/>
    <property type="match status" value="1"/>
</dbReference>
<dbReference type="WBParaSite" id="MBELARI_LOCUS17582">
    <property type="protein sequence ID" value="MBELARI_LOCUS17582"/>
    <property type="gene ID" value="MBELARI_LOCUS17582"/>
</dbReference>
<keyword evidence="7" id="KW-0865">Zymogen</keyword>
<dbReference type="InterPro" id="IPR035914">
    <property type="entry name" value="Sperma_CUB_dom_sf"/>
</dbReference>
<dbReference type="PROSITE" id="PS00022">
    <property type="entry name" value="EGF_1"/>
    <property type="match status" value="1"/>
</dbReference>
<evidence type="ECO:0000256" key="2">
    <source>
        <dbReference type="ARBA" id="ARBA00022670"/>
    </source>
</evidence>
<protein>
    <recommendedName>
        <fullName evidence="12">Metalloendopeptidase</fullName>
        <ecNumber evidence="12">3.4.24.-</ecNumber>
    </recommendedName>
</protein>
<evidence type="ECO:0000256" key="13">
    <source>
        <dbReference type="SAM" id="MobiDB-lite"/>
    </source>
</evidence>
<comment type="cofactor">
    <cofactor evidence="11 12">
        <name>Zn(2+)</name>
        <dbReference type="ChEBI" id="CHEBI:29105"/>
    </cofactor>
    <text evidence="11 12">Binds 1 zinc ion per subunit.</text>
</comment>
<evidence type="ECO:0000256" key="11">
    <source>
        <dbReference type="PROSITE-ProRule" id="PRU01211"/>
    </source>
</evidence>
<keyword evidence="1" id="KW-0245">EGF-like domain</keyword>
<feature type="region of interest" description="Disordered" evidence="13">
    <location>
        <begin position="471"/>
        <end position="532"/>
    </location>
</feature>
<dbReference type="FunFam" id="3.40.390.10:FF:000028">
    <property type="entry name" value="Zinc metalloproteinase"/>
    <property type="match status" value="1"/>
</dbReference>
<proteinExistence type="predicted"/>
<comment type="caution">
    <text evidence="10">Lacks conserved residue(s) required for the propagation of feature annotation.</text>
</comment>
<evidence type="ECO:0000259" key="14">
    <source>
        <dbReference type="PROSITE" id="PS01180"/>
    </source>
</evidence>
<dbReference type="PANTHER" id="PTHR10127:SF877">
    <property type="entry name" value="ZINC METALLOPROTEINASE NAS-34"/>
    <property type="match status" value="1"/>
</dbReference>
<dbReference type="Proteomes" id="UP000887575">
    <property type="component" value="Unassembled WGS sequence"/>
</dbReference>
<feature type="active site" evidence="11">
    <location>
        <position position="224"/>
    </location>
</feature>
<dbReference type="CDD" id="cd04280">
    <property type="entry name" value="ZnMc_astacin_like"/>
    <property type="match status" value="1"/>
</dbReference>
<dbReference type="Pfam" id="PF01400">
    <property type="entry name" value="Astacin"/>
    <property type="match status" value="1"/>
</dbReference>
<dbReference type="Gene3D" id="3.40.390.10">
    <property type="entry name" value="Collagenase (Catalytic Domain)"/>
    <property type="match status" value="1"/>
</dbReference>
<reference evidence="17" key="1">
    <citation type="submission" date="2024-02" db="UniProtKB">
        <authorList>
            <consortium name="WormBaseParasite"/>
        </authorList>
    </citation>
    <scope>IDENTIFICATION</scope>
</reference>
<keyword evidence="12" id="KW-0732">Signal</keyword>
<evidence type="ECO:0000256" key="6">
    <source>
        <dbReference type="ARBA" id="ARBA00023049"/>
    </source>
</evidence>
<evidence type="ECO:0000256" key="4">
    <source>
        <dbReference type="ARBA" id="ARBA00022801"/>
    </source>
</evidence>
<dbReference type="PROSITE" id="PS01180">
    <property type="entry name" value="CUB"/>
    <property type="match status" value="1"/>
</dbReference>
<dbReference type="GO" id="GO:0008270">
    <property type="term" value="F:zinc ion binding"/>
    <property type="evidence" value="ECO:0007669"/>
    <property type="project" value="UniProtKB-UniRule"/>
</dbReference>
<feature type="domain" description="Peptidase M12A" evidence="15">
    <location>
        <begin position="132"/>
        <end position="326"/>
    </location>
</feature>
<dbReference type="InterPro" id="IPR006026">
    <property type="entry name" value="Peptidase_Metallo"/>
</dbReference>
<feature type="compositionally biased region" description="Low complexity" evidence="13">
    <location>
        <begin position="610"/>
        <end position="625"/>
    </location>
</feature>
<accession>A0AAF3ETT8</accession>
<keyword evidence="16" id="KW-1185">Reference proteome</keyword>
<evidence type="ECO:0000256" key="12">
    <source>
        <dbReference type="RuleBase" id="RU361183"/>
    </source>
</evidence>
<dbReference type="SMART" id="SM00235">
    <property type="entry name" value="ZnMc"/>
    <property type="match status" value="1"/>
</dbReference>
<organism evidence="16 17">
    <name type="scientific">Mesorhabditis belari</name>
    <dbReference type="NCBI Taxonomy" id="2138241"/>
    <lineage>
        <taxon>Eukaryota</taxon>
        <taxon>Metazoa</taxon>
        <taxon>Ecdysozoa</taxon>
        <taxon>Nematoda</taxon>
        <taxon>Chromadorea</taxon>
        <taxon>Rhabditida</taxon>
        <taxon>Rhabditina</taxon>
        <taxon>Rhabditomorpha</taxon>
        <taxon>Rhabditoidea</taxon>
        <taxon>Rhabditidae</taxon>
        <taxon>Mesorhabditinae</taxon>
        <taxon>Mesorhabditis</taxon>
    </lineage>
</organism>
<evidence type="ECO:0000256" key="9">
    <source>
        <dbReference type="ARBA" id="ARBA00023180"/>
    </source>
</evidence>
<evidence type="ECO:0000259" key="15">
    <source>
        <dbReference type="PROSITE" id="PS51864"/>
    </source>
</evidence>
<evidence type="ECO:0000256" key="8">
    <source>
        <dbReference type="ARBA" id="ARBA00023157"/>
    </source>
</evidence>
<feature type="chain" id="PRO_5041782742" description="Metalloendopeptidase" evidence="12">
    <location>
        <begin position="18"/>
        <end position="705"/>
    </location>
</feature>
<evidence type="ECO:0000256" key="3">
    <source>
        <dbReference type="ARBA" id="ARBA00022723"/>
    </source>
</evidence>
<keyword evidence="8" id="KW-1015">Disulfide bond</keyword>
<keyword evidence="5 11" id="KW-0862">Zinc</keyword>
<evidence type="ECO:0000313" key="17">
    <source>
        <dbReference type="WBParaSite" id="MBELARI_LOCUS17582"/>
    </source>
</evidence>
<dbReference type="SMART" id="SM00042">
    <property type="entry name" value="CUB"/>
    <property type="match status" value="1"/>
</dbReference>
<feature type="binding site" evidence="11">
    <location>
        <position position="227"/>
    </location>
    <ligand>
        <name>Zn(2+)</name>
        <dbReference type="ChEBI" id="CHEBI:29105"/>
        <note>catalytic</note>
    </ligand>
</feature>
<dbReference type="PRINTS" id="PR00480">
    <property type="entry name" value="ASTACIN"/>
</dbReference>